<dbReference type="OrthoDB" id="1098890at2"/>
<dbReference type="Pfam" id="PF04773">
    <property type="entry name" value="FecR"/>
    <property type="match status" value="1"/>
</dbReference>
<dbReference type="Gene3D" id="2.60.120.1440">
    <property type="match status" value="1"/>
</dbReference>
<gene>
    <name evidence="4" type="ORF">D8S85_01840</name>
</gene>
<sequence>MMTKKNIYDDASLIRKSLIKDLSDKEQKELDQLLDDQSLQEVYEELQDRDYLKKQFMEYEKYSSDKAYGEFREKRGHTRRIRTIRWVAAVAAVWVLALGITLWMTLGEKENVVPTPLVSKIIPAGEKKATLTLADGTKVNVEEIATQVLLEKGMNIEYKNGEIAYNKGEEKTTEVIYNKLEVPRGGECIITLDDGTKVWVNAETKLKYPVAFVGDCREVFLEGEAFFDVTKNEKPFVVKTAFGDVRVLGTAFGISAYTGEPESYTTLVRGKVSVEREGGKPIVVLPGEQVVTSKDGQMIKKEVDVEEFVGWKDGIYVFKEKSLGEIMKTLERWYNISVVFQEKSLVDLPFTGNLKRYDDINVFFDALTRTGDMKYRVEGDQVILYK</sequence>
<keyword evidence="1" id="KW-1133">Transmembrane helix</keyword>
<accession>A0A3Q9IMA0</accession>
<evidence type="ECO:0000259" key="2">
    <source>
        <dbReference type="Pfam" id="PF04773"/>
    </source>
</evidence>
<dbReference type="Proteomes" id="UP000270673">
    <property type="component" value="Chromosome"/>
</dbReference>
<dbReference type="KEGG" id="buy:D8S85_01840"/>
<protein>
    <submittedName>
        <fullName evidence="4">FecR family protein</fullName>
    </submittedName>
</protein>
<dbReference type="GO" id="GO:0016989">
    <property type="term" value="F:sigma factor antagonist activity"/>
    <property type="evidence" value="ECO:0007669"/>
    <property type="project" value="TreeGrafter"/>
</dbReference>
<dbReference type="InterPro" id="IPR032508">
    <property type="entry name" value="FecR_C"/>
</dbReference>
<feature type="transmembrane region" description="Helical" evidence="1">
    <location>
        <begin position="84"/>
        <end position="106"/>
    </location>
</feature>
<name>A0A3Q9IMA0_9BACT</name>
<keyword evidence="5" id="KW-1185">Reference proteome</keyword>
<reference evidence="4 5" key="1">
    <citation type="submission" date="2018-10" db="EMBL/GenBank/DDBJ databases">
        <title>Butyricimonas faecalis sp. nov., isolated from human faeces and emended description of the genus Butyricimonas.</title>
        <authorList>
            <person name="Le Roy T."/>
            <person name="Van der Smissen P."/>
            <person name="Paquot A."/>
            <person name="Delzenne N."/>
            <person name="Muccioli G."/>
            <person name="Collet J.-F."/>
            <person name="Cani P.D."/>
        </authorList>
    </citation>
    <scope>NUCLEOTIDE SEQUENCE [LARGE SCALE GENOMIC DNA]</scope>
    <source>
        <strain evidence="4 5">H184</strain>
    </source>
</reference>
<organism evidence="4 5">
    <name type="scientific">Butyricimonas faecalis</name>
    <dbReference type="NCBI Taxonomy" id="2093856"/>
    <lineage>
        <taxon>Bacteria</taxon>
        <taxon>Pseudomonadati</taxon>
        <taxon>Bacteroidota</taxon>
        <taxon>Bacteroidia</taxon>
        <taxon>Bacteroidales</taxon>
        <taxon>Odoribacteraceae</taxon>
        <taxon>Butyricimonas</taxon>
    </lineage>
</organism>
<dbReference type="PIRSF" id="PIRSF018266">
    <property type="entry name" value="FecR"/>
    <property type="match status" value="1"/>
</dbReference>
<dbReference type="AlphaFoldDB" id="A0A3Q9IMA0"/>
<evidence type="ECO:0000313" key="5">
    <source>
        <dbReference type="Proteomes" id="UP000270673"/>
    </source>
</evidence>
<keyword evidence="1" id="KW-0472">Membrane</keyword>
<feature type="domain" description="FecR protein" evidence="2">
    <location>
        <begin position="180"/>
        <end position="272"/>
    </location>
</feature>
<evidence type="ECO:0000259" key="3">
    <source>
        <dbReference type="Pfam" id="PF16344"/>
    </source>
</evidence>
<proteinExistence type="predicted"/>
<dbReference type="PANTHER" id="PTHR30273">
    <property type="entry name" value="PERIPLASMIC SIGNAL SENSOR AND SIGMA FACTOR ACTIVATOR FECR-RELATED"/>
    <property type="match status" value="1"/>
</dbReference>
<dbReference type="InterPro" id="IPR006860">
    <property type="entry name" value="FecR"/>
</dbReference>
<dbReference type="RefSeq" id="WP_106624536.1">
    <property type="nucleotide sequence ID" value="NZ_CP032819.1"/>
</dbReference>
<dbReference type="InterPro" id="IPR012373">
    <property type="entry name" value="Ferrdict_sens_TM"/>
</dbReference>
<feature type="domain" description="Protein FecR C-terminal" evidence="3">
    <location>
        <begin position="316"/>
        <end position="384"/>
    </location>
</feature>
<evidence type="ECO:0000313" key="4">
    <source>
        <dbReference type="EMBL" id="AZS28414.1"/>
    </source>
</evidence>
<keyword evidence="1" id="KW-0812">Transmembrane</keyword>
<dbReference type="Pfam" id="PF16344">
    <property type="entry name" value="FecR_C"/>
    <property type="match status" value="1"/>
</dbReference>
<dbReference type="EMBL" id="CP032819">
    <property type="protein sequence ID" value="AZS28414.1"/>
    <property type="molecule type" value="Genomic_DNA"/>
</dbReference>
<dbReference type="PANTHER" id="PTHR30273:SF2">
    <property type="entry name" value="PROTEIN FECR"/>
    <property type="match status" value="1"/>
</dbReference>
<dbReference type="Gene3D" id="3.55.50.30">
    <property type="match status" value="1"/>
</dbReference>
<evidence type="ECO:0000256" key="1">
    <source>
        <dbReference type="SAM" id="Phobius"/>
    </source>
</evidence>